<accession>A0A3P7X243</accession>
<organism evidence="3 4">
    <name type="scientific">Heligmosomoides polygyrus</name>
    <name type="common">Parasitic roundworm</name>
    <dbReference type="NCBI Taxonomy" id="6339"/>
    <lineage>
        <taxon>Eukaryota</taxon>
        <taxon>Metazoa</taxon>
        <taxon>Ecdysozoa</taxon>
        <taxon>Nematoda</taxon>
        <taxon>Chromadorea</taxon>
        <taxon>Rhabditida</taxon>
        <taxon>Rhabditina</taxon>
        <taxon>Rhabditomorpha</taxon>
        <taxon>Strongyloidea</taxon>
        <taxon>Heligmosomidae</taxon>
        <taxon>Heligmosomoides</taxon>
    </lineage>
</organism>
<dbReference type="EMBL" id="UZAH01025640">
    <property type="protein sequence ID" value="VDO67791.1"/>
    <property type="molecule type" value="Genomic_DNA"/>
</dbReference>
<dbReference type="PANTHER" id="PTHR31551:SF1">
    <property type="entry name" value="COILED-COIL DOMAIN-CONTAINING PROTEIN 12"/>
    <property type="match status" value="1"/>
</dbReference>
<dbReference type="InterPro" id="IPR013169">
    <property type="entry name" value="mRNA_splic_Cwf18-like"/>
</dbReference>
<evidence type="ECO:0000313" key="4">
    <source>
        <dbReference type="WBParaSite" id="HPBE_0000631701-mRNA-1"/>
    </source>
</evidence>
<protein>
    <submittedName>
        <fullName evidence="4">Anoctamin</fullName>
    </submittedName>
</protein>
<keyword evidence="1" id="KW-0812">Transmembrane</keyword>
<reference evidence="4" key="2">
    <citation type="submission" date="2019-09" db="UniProtKB">
        <authorList>
            <consortium name="WormBaseParasite"/>
        </authorList>
    </citation>
    <scope>IDENTIFICATION</scope>
</reference>
<dbReference type="OrthoDB" id="10261348at2759"/>
<dbReference type="GO" id="GO:0005684">
    <property type="term" value="C:U2-type spliceosomal complex"/>
    <property type="evidence" value="ECO:0007669"/>
    <property type="project" value="TreeGrafter"/>
</dbReference>
<evidence type="ECO:0000313" key="2">
    <source>
        <dbReference type="EMBL" id="VDO67791.1"/>
    </source>
</evidence>
<proteinExistence type="predicted"/>
<sequence>MVEAERSSSDEEMDTESNAVEAAALARKKRLLEMKSRLHGIEMKEEDYKEESEETKKKRMEEKAFRSYKPISEAIGKVAEERLKLDSVEEVIASHLQDTKDVKPVETVDLSTLAPKKIDWDLKRDIEKKLQVVFSFSSTAWVVQAEDFSVNATYCSMANEMTFKRVALVCLVMCIINLTTLLVAVVLNSYNNIAIKRFKAAFNIQSYQLRENEFAIRLILPLTIFQTTC</sequence>
<dbReference type="WBParaSite" id="HPBE_0000631701-mRNA-1">
    <property type="protein sequence ID" value="HPBE_0000631701-mRNA-1"/>
    <property type="gene ID" value="HPBE_0000631701"/>
</dbReference>
<dbReference type="Proteomes" id="UP000050761">
    <property type="component" value="Unassembled WGS sequence"/>
</dbReference>
<dbReference type="GO" id="GO:0071014">
    <property type="term" value="C:post-mRNA release spliceosomal complex"/>
    <property type="evidence" value="ECO:0007669"/>
    <property type="project" value="TreeGrafter"/>
</dbReference>
<dbReference type="AlphaFoldDB" id="A0A183FHP3"/>
<reference evidence="2 3" key="1">
    <citation type="submission" date="2018-11" db="EMBL/GenBank/DDBJ databases">
        <authorList>
            <consortium name="Pathogen Informatics"/>
        </authorList>
    </citation>
    <scope>NUCLEOTIDE SEQUENCE [LARGE SCALE GENOMIC DNA]</scope>
</reference>
<name>A0A183FHP3_HELPZ</name>
<dbReference type="PANTHER" id="PTHR31551">
    <property type="entry name" value="PRE-MRNA-SPLICING FACTOR CWF18"/>
    <property type="match status" value="1"/>
</dbReference>
<gene>
    <name evidence="2" type="ORF">HPBE_LOCUS6318</name>
</gene>
<feature type="transmembrane region" description="Helical" evidence="1">
    <location>
        <begin position="166"/>
        <end position="187"/>
    </location>
</feature>
<keyword evidence="1" id="KW-1133">Transmembrane helix</keyword>
<accession>A0A183FHP3</accession>
<keyword evidence="3" id="KW-1185">Reference proteome</keyword>
<evidence type="ECO:0000313" key="3">
    <source>
        <dbReference type="Proteomes" id="UP000050761"/>
    </source>
</evidence>
<evidence type="ECO:0000256" key="1">
    <source>
        <dbReference type="SAM" id="Phobius"/>
    </source>
</evidence>
<keyword evidence="1" id="KW-0472">Membrane</keyword>
<dbReference type="Pfam" id="PF08315">
    <property type="entry name" value="cwf18"/>
    <property type="match status" value="1"/>
</dbReference>